<comment type="caution">
    <text evidence="9">The sequence shown here is derived from an EMBL/GenBank/DDBJ whole genome shotgun (WGS) entry which is preliminary data.</text>
</comment>
<dbReference type="CDD" id="cd17323">
    <property type="entry name" value="MFS_Tpo1_MDR_like"/>
    <property type="match status" value="1"/>
</dbReference>
<dbReference type="OrthoDB" id="5296287at2759"/>
<feature type="transmembrane region" description="Helical" evidence="7">
    <location>
        <begin position="214"/>
        <end position="234"/>
    </location>
</feature>
<evidence type="ECO:0000256" key="4">
    <source>
        <dbReference type="ARBA" id="ARBA00022989"/>
    </source>
</evidence>
<dbReference type="GO" id="GO:0043386">
    <property type="term" value="P:mycotoxin biosynthetic process"/>
    <property type="evidence" value="ECO:0007669"/>
    <property type="project" value="InterPro"/>
</dbReference>
<dbReference type="Proteomes" id="UP001149165">
    <property type="component" value="Unassembled WGS sequence"/>
</dbReference>
<evidence type="ECO:0000313" key="10">
    <source>
        <dbReference type="Proteomes" id="UP001149165"/>
    </source>
</evidence>
<dbReference type="EMBL" id="JAPQKH010000006">
    <property type="protein sequence ID" value="KAJ5093041.1"/>
    <property type="molecule type" value="Genomic_DNA"/>
</dbReference>
<dbReference type="GO" id="GO:0005886">
    <property type="term" value="C:plasma membrane"/>
    <property type="evidence" value="ECO:0007669"/>
    <property type="project" value="UniProtKB-SubCell"/>
</dbReference>
<protein>
    <recommendedName>
        <fullName evidence="8">Major facilitator superfamily (MFS) profile domain-containing protein</fullName>
    </recommendedName>
</protein>
<feature type="transmembrane region" description="Helical" evidence="7">
    <location>
        <begin position="584"/>
        <end position="603"/>
    </location>
</feature>
<evidence type="ECO:0000256" key="3">
    <source>
        <dbReference type="ARBA" id="ARBA00022692"/>
    </source>
</evidence>
<feature type="transmembrane region" description="Helical" evidence="7">
    <location>
        <begin position="516"/>
        <end position="535"/>
    </location>
</feature>
<dbReference type="PROSITE" id="PS50850">
    <property type="entry name" value="MFS"/>
    <property type="match status" value="1"/>
</dbReference>
<dbReference type="AlphaFoldDB" id="A0A9W9F3Y5"/>
<dbReference type="InterPro" id="IPR020846">
    <property type="entry name" value="MFS_dom"/>
</dbReference>
<feature type="transmembrane region" description="Helical" evidence="7">
    <location>
        <begin position="547"/>
        <end position="572"/>
    </location>
</feature>
<accession>A0A9W9F3Y5</accession>
<feature type="transmembrane region" description="Helical" evidence="7">
    <location>
        <begin position="404"/>
        <end position="429"/>
    </location>
</feature>
<keyword evidence="3 7" id="KW-0812">Transmembrane</keyword>
<proteinExistence type="inferred from homology"/>
<evidence type="ECO:0000256" key="1">
    <source>
        <dbReference type="ARBA" id="ARBA00004651"/>
    </source>
</evidence>
<evidence type="ECO:0000259" key="8">
    <source>
        <dbReference type="PROSITE" id="PS50850"/>
    </source>
</evidence>
<keyword evidence="4 7" id="KW-1133">Transmembrane helix</keyword>
<dbReference type="Pfam" id="PF07690">
    <property type="entry name" value="MFS_1"/>
    <property type="match status" value="1"/>
</dbReference>
<dbReference type="Pfam" id="PF11807">
    <property type="entry name" value="UstYa"/>
    <property type="match status" value="1"/>
</dbReference>
<dbReference type="GO" id="GO:0022857">
    <property type="term" value="F:transmembrane transporter activity"/>
    <property type="evidence" value="ECO:0007669"/>
    <property type="project" value="InterPro"/>
</dbReference>
<evidence type="ECO:0000256" key="7">
    <source>
        <dbReference type="SAM" id="Phobius"/>
    </source>
</evidence>
<evidence type="ECO:0000313" key="9">
    <source>
        <dbReference type="EMBL" id="KAJ5093041.1"/>
    </source>
</evidence>
<evidence type="ECO:0000256" key="5">
    <source>
        <dbReference type="ARBA" id="ARBA00023136"/>
    </source>
</evidence>
<comment type="similarity">
    <text evidence="6">Belongs to the ustYa family.</text>
</comment>
<feature type="transmembrane region" description="Helical" evidence="7">
    <location>
        <begin position="334"/>
        <end position="354"/>
    </location>
</feature>
<gene>
    <name evidence="9" type="ORF">N7456_008902</name>
</gene>
<name>A0A9W9F3Y5_9EURO</name>
<feature type="transmembrane region" description="Helical" evidence="7">
    <location>
        <begin position="246"/>
        <end position="264"/>
    </location>
</feature>
<dbReference type="InterPro" id="IPR036259">
    <property type="entry name" value="MFS_trans_sf"/>
</dbReference>
<evidence type="ECO:0000256" key="6">
    <source>
        <dbReference type="ARBA" id="ARBA00035112"/>
    </source>
</evidence>
<dbReference type="InterPro" id="IPR021765">
    <property type="entry name" value="UstYa-like"/>
</dbReference>
<keyword evidence="10" id="KW-1185">Reference proteome</keyword>
<feature type="transmembrane region" description="Helical" evidence="7">
    <location>
        <begin position="304"/>
        <end position="322"/>
    </location>
</feature>
<feature type="transmembrane region" description="Helical" evidence="7">
    <location>
        <begin position="449"/>
        <end position="469"/>
    </location>
</feature>
<comment type="similarity">
    <text evidence="2">Belongs to the major facilitator superfamily.</text>
</comment>
<dbReference type="PANTHER" id="PTHR23502">
    <property type="entry name" value="MAJOR FACILITATOR SUPERFAMILY"/>
    <property type="match status" value="1"/>
</dbReference>
<sequence length="620" mass="69744">MDPMVIAPTREWAQEKGLGESWDFPWDNKRQIYFVKVFHQMHCLKIMRRTYHDLWAGEEGRIPPAHIEHCLDSLRQDIMCKADDTPMPSRKLYNGGGEGQKMQCKDFDKLVAWTQAPERNACYKRLTDYQTIVHSVERYAFCPRDSEHYDEQTSTPDLVDFTEDDPSNPLNWSTTYKWFIVVLTACLSTIVQLCTIIAAPVSPSILTHFHSDNSLYRTLIVSIWELGEIIAPLIWGPLSEQYGRQWVLHVANFLFVAFLVGTSLSTNIQMIIAFRFLSGAATAASPIGPGIVKDLFAEEHRGRAMSIMSLTGALGPVIGPIIGSYLGERAGWRWAFWLPTIVSGALSLLLFAFYRETYKVTILQRRAKQLVQETGNTALRSKYDNSNETTTQRLLRTAIRPLRLLFRFPVLALITIYISAIYGFTYLIMTTIAPVFQENYHFSEGASGLSFLGLCLGLVLGALLCSWALDRYLRMVRDRQNGQEPSPEQRLPPVFLACFLMCGGFLLFGWTVRYHIQYVVPIIGTGMIGFALAVTTISVQTYIIDSFGIYATSAISAMLVPRNATAAFLPLVGPPMFSTLGHGWGGTLVGFLVLMFAPMPLLLMRYSKKLKAIGDQTIVD</sequence>
<reference evidence="9" key="1">
    <citation type="submission" date="2022-11" db="EMBL/GenBank/DDBJ databases">
        <authorList>
            <person name="Petersen C."/>
        </authorList>
    </citation>
    <scope>NUCLEOTIDE SEQUENCE</scope>
    <source>
        <strain evidence="9">IBT 30069</strain>
    </source>
</reference>
<feature type="transmembrane region" description="Helical" evidence="7">
    <location>
        <begin position="270"/>
        <end position="292"/>
    </location>
</feature>
<feature type="domain" description="Major facilitator superfamily (MFS) profile" evidence="8">
    <location>
        <begin position="180"/>
        <end position="609"/>
    </location>
</feature>
<dbReference type="PANTHER" id="PTHR23502:SF163">
    <property type="entry name" value="MAJOR FACILITATOR SUPERFAMILY (MFS) PROFILE DOMAIN-CONTAINING PROTEIN"/>
    <property type="match status" value="1"/>
</dbReference>
<dbReference type="FunFam" id="1.20.1250.20:FF:000082">
    <property type="entry name" value="MFS multidrug transporter, putative"/>
    <property type="match status" value="1"/>
</dbReference>
<dbReference type="Gene3D" id="1.20.1250.20">
    <property type="entry name" value="MFS general substrate transporter like domains"/>
    <property type="match status" value="1"/>
</dbReference>
<keyword evidence="5 7" id="KW-0472">Membrane</keyword>
<dbReference type="InterPro" id="IPR011701">
    <property type="entry name" value="MFS"/>
</dbReference>
<dbReference type="SUPFAM" id="SSF103473">
    <property type="entry name" value="MFS general substrate transporter"/>
    <property type="match status" value="1"/>
</dbReference>
<evidence type="ECO:0000256" key="2">
    <source>
        <dbReference type="ARBA" id="ARBA00008335"/>
    </source>
</evidence>
<reference evidence="9" key="2">
    <citation type="journal article" date="2023" name="IMA Fungus">
        <title>Comparative genomic study of the Penicillium genus elucidates a diverse pangenome and 15 lateral gene transfer events.</title>
        <authorList>
            <person name="Petersen C."/>
            <person name="Sorensen T."/>
            <person name="Nielsen M.R."/>
            <person name="Sondergaard T.E."/>
            <person name="Sorensen J.L."/>
            <person name="Fitzpatrick D.A."/>
            <person name="Frisvad J.C."/>
            <person name="Nielsen K.L."/>
        </authorList>
    </citation>
    <scope>NUCLEOTIDE SEQUENCE</scope>
    <source>
        <strain evidence="9">IBT 30069</strain>
    </source>
</reference>
<organism evidence="9 10">
    <name type="scientific">Penicillium angulare</name>
    <dbReference type="NCBI Taxonomy" id="116970"/>
    <lineage>
        <taxon>Eukaryota</taxon>
        <taxon>Fungi</taxon>
        <taxon>Dikarya</taxon>
        <taxon>Ascomycota</taxon>
        <taxon>Pezizomycotina</taxon>
        <taxon>Eurotiomycetes</taxon>
        <taxon>Eurotiomycetidae</taxon>
        <taxon>Eurotiales</taxon>
        <taxon>Aspergillaceae</taxon>
        <taxon>Penicillium</taxon>
    </lineage>
</organism>
<comment type="subcellular location">
    <subcellularLocation>
        <location evidence="1">Cell membrane</location>
        <topology evidence="1">Multi-pass membrane protein</topology>
    </subcellularLocation>
</comment>
<feature type="transmembrane region" description="Helical" evidence="7">
    <location>
        <begin position="178"/>
        <end position="202"/>
    </location>
</feature>
<feature type="transmembrane region" description="Helical" evidence="7">
    <location>
        <begin position="490"/>
        <end position="510"/>
    </location>
</feature>